<dbReference type="Proteomes" id="UP001199260">
    <property type="component" value="Unassembled WGS sequence"/>
</dbReference>
<dbReference type="InterPro" id="IPR025643">
    <property type="entry name" value="R2K_3"/>
</dbReference>
<evidence type="ECO:0000313" key="3">
    <source>
        <dbReference type="Proteomes" id="UP001199260"/>
    </source>
</evidence>
<protein>
    <submittedName>
        <fullName evidence="2">ATP-grasp domain-containing protein</fullName>
    </submittedName>
</protein>
<feature type="domain" description="ATP-grasp" evidence="1">
    <location>
        <begin position="126"/>
        <end position="256"/>
    </location>
</feature>
<evidence type="ECO:0000313" key="2">
    <source>
        <dbReference type="EMBL" id="MCD2164368.1"/>
    </source>
</evidence>
<keyword evidence="3" id="KW-1185">Reference proteome</keyword>
<sequence>MQILFPSDPFNKLVADEPYVQEMQAAKAAGIACLLFSLEDFQQGEFKVRPALIEGEELLYRGWMLSPEEYAMLHKAIVMRGAVPISNPSQYRLCHYLPEWYSSCTEFTPSTVVVPKDADFEAAVAGLSWSRYFVKDYVKSLTTSRGSAADTAGEIASVVALIEKFRGSIEGGVCIREFEELVPDTERRYFVWNGKAYASEGDAPALVQAIAQRINSRFYSVDTVFSTQGRLRLIELGDGQVSDRKLWSASQFMSMLIGSR</sequence>
<dbReference type="RefSeq" id="WP_230771644.1">
    <property type="nucleotide sequence ID" value="NZ_JAJNCT010000005.1"/>
</dbReference>
<dbReference type="AlphaFoldDB" id="A0AAW4XTJ3"/>
<accession>A0AAW4XTJ3</accession>
<comment type="caution">
    <text evidence="2">The sequence shown here is derived from an EMBL/GenBank/DDBJ whole genome shotgun (WGS) entry which is preliminary data.</text>
</comment>
<name>A0AAW4XTJ3_9BURK</name>
<organism evidence="2 3">
    <name type="scientific">Comamonas koreensis</name>
    <dbReference type="NCBI Taxonomy" id="160825"/>
    <lineage>
        <taxon>Bacteria</taxon>
        <taxon>Pseudomonadati</taxon>
        <taxon>Pseudomonadota</taxon>
        <taxon>Betaproteobacteria</taxon>
        <taxon>Burkholderiales</taxon>
        <taxon>Comamonadaceae</taxon>
        <taxon>Comamonas</taxon>
    </lineage>
</organism>
<evidence type="ECO:0000259" key="1">
    <source>
        <dbReference type="Pfam" id="PF14243"/>
    </source>
</evidence>
<dbReference type="Pfam" id="PF14243">
    <property type="entry name" value="R2K_3"/>
    <property type="match status" value="1"/>
</dbReference>
<gene>
    <name evidence="2" type="ORF">LPW39_04390</name>
</gene>
<proteinExistence type="predicted"/>
<dbReference type="EMBL" id="JAJNCT010000005">
    <property type="protein sequence ID" value="MCD2164368.1"/>
    <property type="molecule type" value="Genomic_DNA"/>
</dbReference>
<reference evidence="2 3" key="1">
    <citation type="submission" date="2021-11" db="EMBL/GenBank/DDBJ databases">
        <title>Genome sequence.</title>
        <authorList>
            <person name="Sun Q."/>
        </authorList>
    </citation>
    <scope>NUCLEOTIDE SEQUENCE [LARGE SCALE GENOMIC DNA]</scope>
    <source>
        <strain evidence="2 3">KCTC 12005</strain>
    </source>
</reference>